<evidence type="ECO:0000313" key="2">
    <source>
        <dbReference type="EMBL" id="BDS07342.1"/>
    </source>
</evidence>
<protein>
    <recommendedName>
        <fullName evidence="1">Immunity protein Imm33 domain-containing protein</fullName>
    </recommendedName>
</protein>
<organism evidence="2">
    <name type="scientific">Oceaniferula spumae</name>
    <dbReference type="NCBI Taxonomy" id="2979115"/>
    <lineage>
        <taxon>Bacteria</taxon>
        <taxon>Pseudomonadati</taxon>
        <taxon>Verrucomicrobiota</taxon>
        <taxon>Verrucomicrobiia</taxon>
        <taxon>Verrucomicrobiales</taxon>
        <taxon>Verrucomicrobiaceae</taxon>
        <taxon>Oceaniferula</taxon>
    </lineage>
</organism>
<dbReference type="InterPro" id="IPR018689">
    <property type="entry name" value="Imm33_dom"/>
</dbReference>
<dbReference type="Pfam" id="PF09951">
    <property type="entry name" value="Imm33"/>
    <property type="match status" value="1"/>
</dbReference>
<feature type="domain" description="Immunity protein Imm33" evidence="1">
    <location>
        <begin position="1"/>
        <end position="53"/>
    </location>
</feature>
<sequence>MSGDESQEYMDDVNNLALYSVNTICNYDKAIIPYLQAAYGTAFGRVEGSDEFKEE</sequence>
<dbReference type="KEGG" id="osu:NT6N_23820"/>
<dbReference type="AlphaFoldDB" id="A0AAT9FMJ7"/>
<name>A0AAT9FMJ7_9BACT</name>
<evidence type="ECO:0000259" key="1">
    <source>
        <dbReference type="Pfam" id="PF09951"/>
    </source>
</evidence>
<gene>
    <name evidence="2" type="ORF">NT6N_23820</name>
</gene>
<accession>A0AAT9FMJ7</accession>
<proteinExistence type="predicted"/>
<reference evidence="2" key="1">
    <citation type="submission" date="2024-07" db="EMBL/GenBank/DDBJ databases">
        <title>Complete genome sequence of Verrucomicrobiaceae bacterium NT6N.</title>
        <authorList>
            <person name="Huang C."/>
            <person name="Takami H."/>
            <person name="Hamasaki K."/>
        </authorList>
    </citation>
    <scope>NUCLEOTIDE SEQUENCE</scope>
    <source>
        <strain evidence="2">NT6N</strain>
    </source>
</reference>
<dbReference type="EMBL" id="AP026866">
    <property type="protein sequence ID" value="BDS07342.1"/>
    <property type="molecule type" value="Genomic_DNA"/>
</dbReference>